<dbReference type="PANTHER" id="PTHR33129">
    <property type="entry name" value="PROTEIN KINASE DOMAIN-CONTAINING PROTEIN-RELATED"/>
    <property type="match status" value="1"/>
</dbReference>
<evidence type="ECO:0000313" key="2">
    <source>
        <dbReference type="Proteomes" id="UP000789570"/>
    </source>
</evidence>
<dbReference type="InterPro" id="IPR052980">
    <property type="entry name" value="Crinkler_effector"/>
</dbReference>
<reference evidence="1" key="1">
    <citation type="submission" date="2021-06" db="EMBL/GenBank/DDBJ databases">
        <authorList>
            <person name="Kallberg Y."/>
            <person name="Tangrot J."/>
            <person name="Rosling A."/>
        </authorList>
    </citation>
    <scope>NUCLEOTIDE SEQUENCE</scope>
    <source>
        <strain evidence="1">UK204</strain>
    </source>
</reference>
<gene>
    <name evidence="1" type="ORF">FCALED_LOCUS13980</name>
</gene>
<accession>A0A9N9N810</accession>
<dbReference type="AlphaFoldDB" id="A0A9N9N810"/>
<dbReference type="PANTHER" id="PTHR33129:SF1">
    <property type="entry name" value="ATP-BINDING PROTEIN"/>
    <property type="match status" value="1"/>
</dbReference>
<dbReference type="Proteomes" id="UP000789570">
    <property type="component" value="Unassembled WGS sequence"/>
</dbReference>
<dbReference type="InterPro" id="IPR027417">
    <property type="entry name" value="P-loop_NTPase"/>
</dbReference>
<dbReference type="SUPFAM" id="SSF52540">
    <property type="entry name" value="P-loop containing nucleoside triphosphate hydrolases"/>
    <property type="match status" value="1"/>
</dbReference>
<keyword evidence="2" id="KW-1185">Reference proteome</keyword>
<dbReference type="OrthoDB" id="2340858at2759"/>
<comment type="caution">
    <text evidence="1">The sequence shown here is derived from an EMBL/GenBank/DDBJ whole genome shotgun (WGS) entry which is preliminary data.</text>
</comment>
<dbReference type="EMBL" id="CAJVPQ010009048">
    <property type="protein sequence ID" value="CAG8712232.1"/>
    <property type="molecule type" value="Genomic_DNA"/>
</dbReference>
<protein>
    <submittedName>
        <fullName evidence="1">10138_t:CDS:1</fullName>
    </submittedName>
</protein>
<organism evidence="1 2">
    <name type="scientific">Funneliformis caledonium</name>
    <dbReference type="NCBI Taxonomy" id="1117310"/>
    <lineage>
        <taxon>Eukaryota</taxon>
        <taxon>Fungi</taxon>
        <taxon>Fungi incertae sedis</taxon>
        <taxon>Mucoromycota</taxon>
        <taxon>Glomeromycotina</taxon>
        <taxon>Glomeromycetes</taxon>
        <taxon>Glomerales</taxon>
        <taxon>Glomeraceae</taxon>
        <taxon>Funneliformis</taxon>
    </lineage>
</organism>
<evidence type="ECO:0000313" key="1">
    <source>
        <dbReference type="EMBL" id="CAG8712232.1"/>
    </source>
</evidence>
<sequence>MSNVYQAIANLDSNEERTALRTFFTQNPEKRTEAELILPTCSNEDVVAYLKDLLKSEFPNKRMKVDYGDLLNFWKALRTTTIGEKDNSLKLPDNIHFLGRTDEASVLFIRQCYRDLFKVVFSNNTRRLIITGNPGIGKTFFDYYILYELMRKNATVIYDKANKFPILFSNQTAVVGETLFSFYDLLNKQDVWYIVDGKEPHDVDAKTILEKIYKNKVDKKIVDDLFYKWGGIPRFVLEKANEGTQQNKLQEAIDECDESILMGEQLLRS</sequence>
<name>A0A9N9N810_9GLOM</name>
<dbReference type="Gene3D" id="3.40.50.300">
    <property type="entry name" value="P-loop containing nucleotide triphosphate hydrolases"/>
    <property type="match status" value="1"/>
</dbReference>
<feature type="non-terminal residue" evidence="1">
    <location>
        <position position="269"/>
    </location>
</feature>
<proteinExistence type="predicted"/>